<dbReference type="Pfam" id="PF10410">
    <property type="entry name" value="DnaB_bind"/>
    <property type="match status" value="1"/>
</dbReference>
<reference evidence="2" key="1">
    <citation type="submission" date="2019-03" db="EMBL/GenBank/DDBJ databases">
        <authorList>
            <person name="Hao L."/>
        </authorList>
    </citation>
    <scope>NUCLEOTIDE SEQUENCE</scope>
</reference>
<dbReference type="Gene3D" id="1.10.860.10">
    <property type="entry name" value="DNAb Helicase, Chain A"/>
    <property type="match status" value="1"/>
</dbReference>
<protein>
    <submittedName>
        <fullName evidence="2">DNA primase</fullName>
        <ecNumber evidence="2">2.7.7.-</ecNumber>
    </submittedName>
</protein>
<name>A0A485LZP5_9ZZZZ</name>
<dbReference type="InterPro" id="IPR034151">
    <property type="entry name" value="TOPRIM_DnaG_bac"/>
</dbReference>
<feature type="domain" description="Toprim" evidence="1">
    <location>
        <begin position="7"/>
        <end position="88"/>
    </location>
</feature>
<dbReference type="InterPro" id="IPR016136">
    <property type="entry name" value="DNA_helicase_N/primase_C"/>
</dbReference>
<dbReference type="Gene3D" id="3.40.1360.10">
    <property type="match status" value="1"/>
</dbReference>
<dbReference type="EC" id="2.7.7.-" evidence="2"/>
<dbReference type="EMBL" id="CAADRN010000156">
    <property type="protein sequence ID" value="VFU14015.1"/>
    <property type="molecule type" value="Genomic_DNA"/>
</dbReference>
<dbReference type="Pfam" id="PF13155">
    <property type="entry name" value="Toprim_2"/>
    <property type="match status" value="1"/>
</dbReference>
<gene>
    <name evidence="2" type="ORF">SCFA_2390008</name>
</gene>
<keyword evidence="2" id="KW-0808">Transferase</keyword>
<dbReference type="GO" id="GO:0005737">
    <property type="term" value="C:cytoplasm"/>
    <property type="evidence" value="ECO:0007669"/>
    <property type="project" value="TreeGrafter"/>
</dbReference>
<dbReference type="GO" id="GO:0006269">
    <property type="term" value="P:DNA replication, synthesis of primer"/>
    <property type="evidence" value="ECO:0007669"/>
    <property type="project" value="TreeGrafter"/>
</dbReference>
<dbReference type="CDD" id="cd03364">
    <property type="entry name" value="TOPRIM_DnaG_primases"/>
    <property type="match status" value="1"/>
</dbReference>
<evidence type="ECO:0000259" key="1">
    <source>
        <dbReference type="PROSITE" id="PS50880"/>
    </source>
</evidence>
<sequence>MAVREKGCIIVMEGYMDVITAHLHGITNAVASLGTALTAEQGRLLLNYSKNVVVAYDADAAGVAATIRSLDLLQELGCQVSVLSIPDGKDPDDYLRKYGCQSWERLMDTAPSLIEYKLRQATSTLKVKTVSDKLNIINQVFPNIYGLKSEVEKEEGLKAVARELNLSWETVAGEYKRYKTNKGKKWTFSDNIVKTKHTIVGNKERMDARSKAETVVLQLVLDNPELGKIILDKMGQAPFKNKTYLKIFERCLEVAKRPLYQPVEIIKDLEDEERSLLSYLLAQEIPGDDPVQIMNIYLESINRCYRQERRKNLLQEISKHENMENGLPDHDLLREYMLLQRIEDAEIAGDQGKIDQLLEEYRQFESNIWKYPREGIDG</sequence>
<keyword evidence="2" id="KW-0548">Nucleotidyltransferase</keyword>
<dbReference type="SUPFAM" id="SSF56731">
    <property type="entry name" value="DNA primase core"/>
    <property type="match status" value="1"/>
</dbReference>
<proteinExistence type="predicted"/>
<dbReference type="SMART" id="SM00493">
    <property type="entry name" value="TOPRIM"/>
    <property type="match status" value="1"/>
</dbReference>
<dbReference type="InterPro" id="IPR050219">
    <property type="entry name" value="DnaG_primase"/>
</dbReference>
<dbReference type="PANTHER" id="PTHR30313:SF2">
    <property type="entry name" value="DNA PRIMASE"/>
    <property type="match status" value="1"/>
</dbReference>
<evidence type="ECO:0000313" key="2">
    <source>
        <dbReference type="EMBL" id="VFU14015.1"/>
    </source>
</evidence>
<dbReference type="InterPro" id="IPR019475">
    <property type="entry name" value="DNA_primase_DnaB-bd"/>
</dbReference>
<dbReference type="PROSITE" id="PS50880">
    <property type="entry name" value="TOPRIM"/>
    <property type="match status" value="1"/>
</dbReference>
<dbReference type="AlphaFoldDB" id="A0A485LZP5"/>
<dbReference type="GO" id="GO:0016779">
    <property type="term" value="F:nucleotidyltransferase activity"/>
    <property type="evidence" value="ECO:0007669"/>
    <property type="project" value="UniProtKB-KW"/>
</dbReference>
<accession>A0A485LZP5</accession>
<dbReference type="InterPro" id="IPR006171">
    <property type="entry name" value="TOPRIM_dom"/>
</dbReference>
<dbReference type="PANTHER" id="PTHR30313">
    <property type="entry name" value="DNA PRIMASE"/>
    <property type="match status" value="1"/>
</dbReference>
<organism evidence="2">
    <name type="scientific">anaerobic digester metagenome</name>
    <dbReference type="NCBI Taxonomy" id="1263854"/>
    <lineage>
        <taxon>unclassified sequences</taxon>
        <taxon>metagenomes</taxon>
        <taxon>ecological metagenomes</taxon>
    </lineage>
</organism>